<dbReference type="HOGENOM" id="CLU_1789516_0_0_1"/>
<dbReference type="AlphaFoldDB" id="I1HUV8"/>
<dbReference type="EMBL" id="CM000881">
    <property type="protein sequence ID" value="KQK11366.1"/>
    <property type="molecule type" value="Genomic_DNA"/>
</dbReference>
<evidence type="ECO:0000256" key="1">
    <source>
        <dbReference type="SAM" id="MobiDB-lite"/>
    </source>
</evidence>
<proteinExistence type="predicted"/>
<reference evidence="2" key="2">
    <citation type="submission" date="2017-06" db="EMBL/GenBank/DDBJ databases">
        <title>WGS assembly of Brachypodium distachyon.</title>
        <authorList>
            <consortium name="The International Brachypodium Initiative"/>
            <person name="Lucas S."/>
            <person name="Harmon-Smith M."/>
            <person name="Lail K."/>
            <person name="Tice H."/>
            <person name="Grimwood J."/>
            <person name="Bruce D."/>
            <person name="Barry K."/>
            <person name="Shu S."/>
            <person name="Lindquist E."/>
            <person name="Wang M."/>
            <person name="Pitluck S."/>
            <person name="Vogel J.P."/>
            <person name="Garvin D.F."/>
            <person name="Mockler T.C."/>
            <person name="Schmutz J."/>
            <person name="Rokhsar D."/>
            <person name="Bevan M.W."/>
        </authorList>
    </citation>
    <scope>NUCLEOTIDE SEQUENCE</scope>
    <source>
        <strain evidence="2">Bd21</strain>
    </source>
</reference>
<organism evidence="2">
    <name type="scientific">Brachypodium distachyon</name>
    <name type="common">Purple false brome</name>
    <name type="synonym">Trachynia distachya</name>
    <dbReference type="NCBI Taxonomy" id="15368"/>
    <lineage>
        <taxon>Eukaryota</taxon>
        <taxon>Viridiplantae</taxon>
        <taxon>Streptophyta</taxon>
        <taxon>Embryophyta</taxon>
        <taxon>Tracheophyta</taxon>
        <taxon>Spermatophyta</taxon>
        <taxon>Magnoliopsida</taxon>
        <taxon>Liliopsida</taxon>
        <taxon>Poales</taxon>
        <taxon>Poaceae</taxon>
        <taxon>BOP clade</taxon>
        <taxon>Pooideae</taxon>
        <taxon>Stipodae</taxon>
        <taxon>Brachypodieae</taxon>
        <taxon>Brachypodium</taxon>
    </lineage>
</organism>
<dbReference type="Gramene" id="KQK11366">
    <property type="protein sequence ID" value="KQK11366"/>
    <property type="gene ID" value="BRADI_2g59720v3"/>
</dbReference>
<reference evidence="3" key="3">
    <citation type="submission" date="2018-08" db="UniProtKB">
        <authorList>
            <consortium name="EnsemblPlants"/>
        </authorList>
    </citation>
    <scope>IDENTIFICATION</scope>
    <source>
        <strain evidence="3">cv. Bd21</strain>
    </source>
</reference>
<feature type="region of interest" description="Disordered" evidence="1">
    <location>
        <begin position="18"/>
        <end position="47"/>
    </location>
</feature>
<dbReference type="InParanoid" id="I1HUV8"/>
<gene>
    <name evidence="2" type="ORF">BRADI_2g59720v3</name>
</gene>
<reference evidence="2 3" key="1">
    <citation type="journal article" date="2010" name="Nature">
        <title>Genome sequencing and analysis of the model grass Brachypodium distachyon.</title>
        <authorList>
            <consortium name="International Brachypodium Initiative"/>
        </authorList>
    </citation>
    <scope>NUCLEOTIDE SEQUENCE [LARGE SCALE GENOMIC DNA]</scope>
    <source>
        <strain evidence="2 3">Bd21</strain>
    </source>
</reference>
<feature type="compositionally biased region" description="Basic and acidic residues" evidence="1">
    <location>
        <begin position="27"/>
        <end position="47"/>
    </location>
</feature>
<evidence type="ECO:0000313" key="4">
    <source>
        <dbReference type="Proteomes" id="UP000008810"/>
    </source>
</evidence>
<dbReference type="EnsemblPlants" id="KQK11366">
    <property type="protein sequence ID" value="KQK11366"/>
    <property type="gene ID" value="BRADI_2g59720v3"/>
</dbReference>
<accession>I1HUV8</accession>
<sequence length="145" mass="15609">MELRFASPWQRSNESLAAAAAYGRTGDSQRREQRGPAKGAVGHEGRDGGQWLYARKAACGAGPWRHASGRRAATACGRTGGRTAAGVAARVWSSKQEQGRCVGKGEEEEQVFRQRHMGPACQCGLGTNIGNPFGNLLEMLSEHLW</sequence>
<keyword evidence="4" id="KW-1185">Reference proteome</keyword>
<dbReference type="Proteomes" id="UP000008810">
    <property type="component" value="Chromosome 2"/>
</dbReference>
<evidence type="ECO:0000313" key="2">
    <source>
        <dbReference type="EMBL" id="KQK11366.1"/>
    </source>
</evidence>
<evidence type="ECO:0000313" key="3">
    <source>
        <dbReference type="EnsemblPlants" id="KQK11366"/>
    </source>
</evidence>
<name>I1HUV8_BRADI</name>
<protein>
    <submittedName>
        <fullName evidence="2 3">Uncharacterized protein</fullName>
    </submittedName>
</protein>